<proteinExistence type="predicted"/>
<sequence>MSRTPILIVDDVETHVTLFTSILEEEGYEVLAARSRAEALALAETAPPSLALVDLVLPDGDGVSLIDELLSRNPDLKPIAITAFASVDRAVAAMRNGAVDFLVKPISPEQLTTTITNAVTGRSIGQLPEDSRNEVKGFEGEIGSSAVMRDVFDTLSAVAGSAASVFITGENGTGKVKAAATVHAKSGFRDGELVRLDCSTTPPDQIEAALVGALKGPEIAAQTGAVERADGGTLFLDEVCALPLCMQARLLNILQSGSVTPVGGVTPIPISFRLICTATPDPQTEVSEGRFRADLFYRINVVPIHLPPLRTRGMDVIEIAESELDRLCAREARAFRTLSTEVKAVFLDHDWPGNVRELMNVLWNVVMLHDKPMVELADLPPYLRAAQLSTRPKGTNGATPPRQSRDDAPSIPLEGRTLAEIEREVIEAAILAAGGSIPAAARVLDVSPSTLYRKLENWGKPVRGFRKR</sequence>
<dbReference type="Pfam" id="PF25601">
    <property type="entry name" value="AAA_lid_14"/>
    <property type="match status" value="1"/>
</dbReference>
<evidence type="ECO:0000256" key="6">
    <source>
        <dbReference type="ARBA" id="ARBA00023159"/>
    </source>
</evidence>
<dbReference type="CDD" id="cd00009">
    <property type="entry name" value="AAA"/>
    <property type="match status" value="1"/>
</dbReference>
<dbReference type="Gene3D" id="3.40.50.300">
    <property type="entry name" value="P-loop containing nucleotide triphosphate hydrolases"/>
    <property type="match status" value="1"/>
</dbReference>
<evidence type="ECO:0000259" key="11">
    <source>
        <dbReference type="PROSITE" id="PS50110"/>
    </source>
</evidence>
<evidence type="ECO:0000256" key="2">
    <source>
        <dbReference type="ARBA" id="ARBA00022840"/>
    </source>
</evidence>
<keyword evidence="7" id="KW-0804">Transcription</keyword>
<dbReference type="InterPro" id="IPR058031">
    <property type="entry name" value="AAA_lid_NorR"/>
</dbReference>
<feature type="region of interest" description="Disordered" evidence="9">
    <location>
        <begin position="387"/>
        <end position="412"/>
    </location>
</feature>
<dbReference type="InterPro" id="IPR011006">
    <property type="entry name" value="CheY-like_superfamily"/>
</dbReference>
<keyword evidence="13" id="KW-1185">Reference proteome</keyword>
<feature type="compositionally biased region" description="Polar residues" evidence="9">
    <location>
        <begin position="387"/>
        <end position="402"/>
    </location>
</feature>
<evidence type="ECO:0000256" key="9">
    <source>
        <dbReference type="SAM" id="MobiDB-lite"/>
    </source>
</evidence>
<dbReference type="PROSITE" id="PS50110">
    <property type="entry name" value="RESPONSE_REGULATORY"/>
    <property type="match status" value="1"/>
</dbReference>
<evidence type="ECO:0000313" key="13">
    <source>
        <dbReference type="Proteomes" id="UP000199630"/>
    </source>
</evidence>
<dbReference type="PANTHER" id="PTHR32071">
    <property type="entry name" value="TRANSCRIPTIONAL REGULATORY PROTEIN"/>
    <property type="match status" value="1"/>
</dbReference>
<gene>
    <name evidence="12" type="ORF">SAMN04487991_3630</name>
</gene>
<dbReference type="PROSITE" id="PS50045">
    <property type="entry name" value="SIGMA54_INTERACT_4"/>
    <property type="match status" value="1"/>
</dbReference>
<dbReference type="PANTHER" id="PTHR32071:SF117">
    <property type="entry name" value="PTS-DEPENDENT DIHYDROXYACETONE KINASE OPERON REGULATORY PROTEIN-RELATED"/>
    <property type="match status" value="1"/>
</dbReference>
<dbReference type="InterPro" id="IPR001789">
    <property type="entry name" value="Sig_transdc_resp-reg_receiver"/>
</dbReference>
<keyword evidence="6" id="KW-0010">Activator</keyword>
<accession>A0A1I3W8I1</accession>
<dbReference type="Pfam" id="PF02954">
    <property type="entry name" value="HTH_8"/>
    <property type="match status" value="1"/>
</dbReference>
<dbReference type="PROSITE" id="PS00688">
    <property type="entry name" value="SIGMA54_INTERACT_3"/>
    <property type="match status" value="1"/>
</dbReference>
<evidence type="ECO:0000256" key="7">
    <source>
        <dbReference type="ARBA" id="ARBA00023163"/>
    </source>
</evidence>
<feature type="domain" description="Response regulatory" evidence="11">
    <location>
        <begin position="5"/>
        <end position="119"/>
    </location>
</feature>
<name>A0A1I3W8I1_9RHOB</name>
<dbReference type="InterPro" id="IPR002197">
    <property type="entry name" value="HTH_Fis"/>
</dbReference>
<dbReference type="OrthoDB" id="9802388at2"/>
<protein>
    <submittedName>
        <fullName evidence="12">DNA-binding transcriptional response regulator, NtrC family, contains REC, AAA-type ATPase, and a Fis-type DNA-binding domains</fullName>
    </submittedName>
</protein>
<dbReference type="AlphaFoldDB" id="A0A1I3W8I1"/>
<dbReference type="SUPFAM" id="SSF52172">
    <property type="entry name" value="CheY-like"/>
    <property type="match status" value="1"/>
</dbReference>
<keyword evidence="3" id="KW-0902">Two-component regulatory system</keyword>
<organism evidence="12 13">
    <name type="scientific">Celeribacter neptunius</name>
    <dbReference type="NCBI Taxonomy" id="588602"/>
    <lineage>
        <taxon>Bacteria</taxon>
        <taxon>Pseudomonadati</taxon>
        <taxon>Pseudomonadota</taxon>
        <taxon>Alphaproteobacteria</taxon>
        <taxon>Rhodobacterales</taxon>
        <taxon>Roseobacteraceae</taxon>
        <taxon>Celeribacter</taxon>
    </lineage>
</organism>
<feature type="domain" description="Sigma-54 factor interaction" evidence="10">
    <location>
        <begin position="141"/>
        <end position="367"/>
    </location>
</feature>
<keyword evidence="2" id="KW-0067">ATP-binding</keyword>
<dbReference type="GO" id="GO:0005524">
    <property type="term" value="F:ATP binding"/>
    <property type="evidence" value="ECO:0007669"/>
    <property type="project" value="UniProtKB-KW"/>
</dbReference>
<evidence type="ECO:0000256" key="4">
    <source>
        <dbReference type="ARBA" id="ARBA00023015"/>
    </source>
</evidence>
<dbReference type="Pfam" id="PF00072">
    <property type="entry name" value="Response_reg"/>
    <property type="match status" value="1"/>
</dbReference>
<dbReference type="InterPro" id="IPR027417">
    <property type="entry name" value="P-loop_NTPase"/>
</dbReference>
<dbReference type="GO" id="GO:0006355">
    <property type="term" value="P:regulation of DNA-templated transcription"/>
    <property type="evidence" value="ECO:0007669"/>
    <property type="project" value="InterPro"/>
</dbReference>
<dbReference type="InterPro" id="IPR025943">
    <property type="entry name" value="Sigma_54_int_dom_ATP-bd_2"/>
</dbReference>
<dbReference type="STRING" id="588602.SAMN04487991_3630"/>
<dbReference type="EMBL" id="FORH01000008">
    <property type="protein sequence ID" value="SFK03898.1"/>
    <property type="molecule type" value="Genomic_DNA"/>
</dbReference>
<dbReference type="Proteomes" id="UP000199630">
    <property type="component" value="Unassembled WGS sequence"/>
</dbReference>
<keyword evidence="4" id="KW-0805">Transcription regulation</keyword>
<dbReference type="Gene3D" id="1.10.8.60">
    <property type="match status" value="1"/>
</dbReference>
<dbReference type="SMART" id="SM00448">
    <property type="entry name" value="REC"/>
    <property type="match status" value="1"/>
</dbReference>
<dbReference type="GO" id="GO:0043565">
    <property type="term" value="F:sequence-specific DNA binding"/>
    <property type="evidence" value="ECO:0007669"/>
    <property type="project" value="InterPro"/>
</dbReference>
<evidence type="ECO:0000256" key="3">
    <source>
        <dbReference type="ARBA" id="ARBA00023012"/>
    </source>
</evidence>
<dbReference type="InterPro" id="IPR002078">
    <property type="entry name" value="Sigma_54_int"/>
</dbReference>
<evidence type="ECO:0000313" key="12">
    <source>
        <dbReference type="EMBL" id="SFK03898.1"/>
    </source>
</evidence>
<keyword evidence="5 12" id="KW-0238">DNA-binding</keyword>
<keyword evidence="8" id="KW-0597">Phosphoprotein</keyword>
<reference evidence="13" key="1">
    <citation type="submission" date="2016-10" db="EMBL/GenBank/DDBJ databases">
        <authorList>
            <person name="Varghese N."/>
            <person name="Submissions S."/>
        </authorList>
    </citation>
    <scope>NUCLEOTIDE SEQUENCE [LARGE SCALE GENOMIC DNA]</scope>
    <source>
        <strain evidence="13">DSM 26471</strain>
    </source>
</reference>
<feature type="modified residue" description="4-aspartylphosphate" evidence="8">
    <location>
        <position position="54"/>
    </location>
</feature>
<dbReference type="PROSITE" id="PS00676">
    <property type="entry name" value="SIGMA54_INTERACT_2"/>
    <property type="match status" value="1"/>
</dbReference>
<evidence type="ECO:0000259" key="10">
    <source>
        <dbReference type="PROSITE" id="PS50045"/>
    </source>
</evidence>
<dbReference type="Gene3D" id="1.10.10.60">
    <property type="entry name" value="Homeodomain-like"/>
    <property type="match status" value="1"/>
</dbReference>
<keyword evidence="1" id="KW-0547">Nucleotide-binding</keyword>
<dbReference type="RefSeq" id="WP_090062124.1">
    <property type="nucleotide sequence ID" value="NZ_FORH01000008.1"/>
</dbReference>
<dbReference type="SUPFAM" id="SSF46689">
    <property type="entry name" value="Homeodomain-like"/>
    <property type="match status" value="1"/>
</dbReference>
<evidence type="ECO:0000256" key="8">
    <source>
        <dbReference type="PROSITE-ProRule" id="PRU00169"/>
    </source>
</evidence>
<dbReference type="Gene3D" id="3.40.50.2300">
    <property type="match status" value="1"/>
</dbReference>
<dbReference type="SUPFAM" id="SSF52540">
    <property type="entry name" value="P-loop containing nucleoside triphosphate hydrolases"/>
    <property type="match status" value="1"/>
</dbReference>
<dbReference type="GO" id="GO:0000160">
    <property type="term" value="P:phosphorelay signal transduction system"/>
    <property type="evidence" value="ECO:0007669"/>
    <property type="project" value="UniProtKB-KW"/>
</dbReference>
<evidence type="ECO:0000256" key="1">
    <source>
        <dbReference type="ARBA" id="ARBA00022741"/>
    </source>
</evidence>
<evidence type="ECO:0000256" key="5">
    <source>
        <dbReference type="ARBA" id="ARBA00023125"/>
    </source>
</evidence>
<dbReference type="Pfam" id="PF00158">
    <property type="entry name" value="Sigma54_activat"/>
    <property type="match status" value="1"/>
</dbReference>
<dbReference type="InterPro" id="IPR009057">
    <property type="entry name" value="Homeodomain-like_sf"/>
</dbReference>
<dbReference type="InterPro" id="IPR025944">
    <property type="entry name" value="Sigma_54_int_dom_CS"/>
</dbReference>